<comment type="caution">
    <text evidence="1">The sequence shown here is derived from an EMBL/GenBank/DDBJ whole genome shotgun (WGS) entry which is preliminary data.</text>
</comment>
<dbReference type="Proteomes" id="UP001055879">
    <property type="component" value="Linkage Group LG11"/>
</dbReference>
<dbReference type="EMBL" id="CM042057">
    <property type="protein sequence ID" value="KAI3692122.1"/>
    <property type="molecule type" value="Genomic_DNA"/>
</dbReference>
<protein>
    <submittedName>
        <fullName evidence="1">Uncharacterized protein</fullName>
    </submittedName>
</protein>
<evidence type="ECO:0000313" key="2">
    <source>
        <dbReference type="Proteomes" id="UP001055879"/>
    </source>
</evidence>
<proteinExistence type="predicted"/>
<name>A0ACB8Z2B6_ARCLA</name>
<evidence type="ECO:0000313" key="1">
    <source>
        <dbReference type="EMBL" id="KAI3692122.1"/>
    </source>
</evidence>
<keyword evidence="2" id="KW-1185">Reference proteome</keyword>
<accession>A0ACB8Z2B6</accession>
<organism evidence="1 2">
    <name type="scientific">Arctium lappa</name>
    <name type="common">Greater burdock</name>
    <name type="synonym">Lappa major</name>
    <dbReference type="NCBI Taxonomy" id="4217"/>
    <lineage>
        <taxon>Eukaryota</taxon>
        <taxon>Viridiplantae</taxon>
        <taxon>Streptophyta</taxon>
        <taxon>Embryophyta</taxon>
        <taxon>Tracheophyta</taxon>
        <taxon>Spermatophyta</taxon>
        <taxon>Magnoliopsida</taxon>
        <taxon>eudicotyledons</taxon>
        <taxon>Gunneridae</taxon>
        <taxon>Pentapetalae</taxon>
        <taxon>asterids</taxon>
        <taxon>campanulids</taxon>
        <taxon>Asterales</taxon>
        <taxon>Asteraceae</taxon>
        <taxon>Carduoideae</taxon>
        <taxon>Cardueae</taxon>
        <taxon>Arctiinae</taxon>
        <taxon>Arctium</taxon>
    </lineage>
</organism>
<reference evidence="1 2" key="2">
    <citation type="journal article" date="2022" name="Mol. Ecol. Resour.">
        <title>The genomes of chicory, endive, great burdock and yacon provide insights into Asteraceae paleo-polyploidization history and plant inulin production.</title>
        <authorList>
            <person name="Fan W."/>
            <person name="Wang S."/>
            <person name="Wang H."/>
            <person name="Wang A."/>
            <person name="Jiang F."/>
            <person name="Liu H."/>
            <person name="Zhao H."/>
            <person name="Xu D."/>
            <person name="Zhang Y."/>
        </authorList>
    </citation>
    <scope>NUCLEOTIDE SEQUENCE [LARGE SCALE GENOMIC DNA]</scope>
    <source>
        <strain evidence="2">cv. Niubang</strain>
    </source>
</reference>
<reference evidence="2" key="1">
    <citation type="journal article" date="2022" name="Mol. Ecol. Resour.">
        <title>The genomes of chicory, endive, great burdock and yacon provide insights into Asteraceae palaeo-polyploidization history and plant inulin production.</title>
        <authorList>
            <person name="Fan W."/>
            <person name="Wang S."/>
            <person name="Wang H."/>
            <person name="Wang A."/>
            <person name="Jiang F."/>
            <person name="Liu H."/>
            <person name="Zhao H."/>
            <person name="Xu D."/>
            <person name="Zhang Y."/>
        </authorList>
    </citation>
    <scope>NUCLEOTIDE SEQUENCE [LARGE SCALE GENOMIC DNA]</scope>
    <source>
        <strain evidence="2">cv. Niubang</strain>
    </source>
</reference>
<gene>
    <name evidence="1" type="ORF">L6452_31931</name>
</gene>
<sequence length="174" mass="19694">MKDFDHLKIQLEDVLLATENFGRDRQIGCGGFGQVYKGKLTLSNRRRAVVAFKRLDRKFGQGNIEFWKEIMMLSNCTHENLLALGQQNFDPENDVLVNIAKRAVHPLSYTTHHELHSLLSQGILVAGRETWLSVNKSEGIREMISAIKCVSGGWLVHETVENSRFSNVLGGLMR</sequence>